<feature type="domain" description="Archease" evidence="6">
    <location>
        <begin position="104"/>
        <end position="248"/>
    </location>
</feature>
<keyword evidence="2" id="KW-0819">tRNA processing</keyword>
<evidence type="ECO:0000256" key="5">
    <source>
        <dbReference type="SAM" id="MobiDB-lite"/>
    </source>
</evidence>
<protein>
    <submittedName>
        <fullName evidence="7">Archease family protein</fullName>
    </submittedName>
</protein>
<dbReference type="Pfam" id="PF01951">
    <property type="entry name" value="Archease"/>
    <property type="match status" value="1"/>
</dbReference>
<dbReference type="Proteomes" id="UP001363151">
    <property type="component" value="Unassembled WGS sequence"/>
</dbReference>
<dbReference type="InterPro" id="IPR036820">
    <property type="entry name" value="Archease_dom_sf"/>
</dbReference>
<comment type="similarity">
    <text evidence="1">Belongs to the archease family.</text>
</comment>
<name>A0ABR1GC18_AURAN</name>
<gene>
    <name evidence="7" type="primary">ZBTB8OS</name>
    <name evidence="7" type="ORF">SO694_00001810</name>
</gene>
<keyword evidence="4" id="KW-0106">Calcium</keyword>
<keyword evidence="3" id="KW-0479">Metal-binding</keyword>
<evidence type="ECO:0000256" key="4">
    <source>
        <dbReference type="ARBA" id="ARBA00022837"/>
    </source>
</evidence>
<keyword evidence="8" id="KW-1185">Reference proteome</keyword>
<feature type="compositionally biased region" description="Pro residues" evidence="5">
    <location>
        <begin position="70"/>
        <end position="80"/>
    </location>
</feature>
<comment type="caution">
    <text evidence="7">The sequence shown here is derived from an EMBL/GenBank/DDBJ whole genome shotgun (WGS) entry which is preliminary data.</text>
</comment>
<organism evidence="7 8">
    <name type="scientific">Aureococcus anophagefferens</name>
    <name type="common">Harmful bloom alga</name>
    <dbReference type="NCBI Taxonomy" id="44056"/>
    <lineage>
        <taxon>Eukaryota</taxon>
        <taxon>Sar</taxon>
        <taxon>Stramenopiles</taxon>
        <taxon>Ochrophyta</taxon>
        <taxon>Pelagophyceae</taxon>
        <taxon>Pelagomonadales</taxon>
        <taxon>Pelagomonadaceae</taxon>
        <taxon>Aureococcus</taxon>
    </lineage>
</organism>
<evidence type="ECO:0000313" key="8">
    <source>
        <dbReference type="Proteomes" id="UP001363151"/>
    </source>
</evidence>
<accession>A0ABR1GC18</accession>
<proteinExistence type="inferred from homology"/>
<dbReference type="Gene3D" id="3.55.10.10">
    <property type="entry name" value="Archease domain"/>
    <property type="match status" value="1"/>
</dbReference>
<sequence>MLTVVKKLKQSLTDWVPKAFGSGASDAYGEPEDEFPYVPPRTKRKYMEERWTALPPRRRAKRPAADAAATPPPPPPPPASDAPEERTIAERRRDNARPVYGGDWEHLDHTADVQFHAWGADMDAALANLGMCFFDYVTELGAIDVDPDCAQAFEVTGVDMHKFVFRFLDELLYRFAADGVACRSVAVRLTQRPAADGSGHFVASVTTAGEKFDLAKHPQGTEVKAITYSAMQIHENDDKAELFVIVDI</sequence>
<evidence type="ECO:0000256" key="2">
    <source>
        <dbReference type="ARBA" id="ARBA00022694"/>
    </source>
</evidence>
<feature type="region of interest" description="Disordered" evidence="5">
    <location>
        <begin position="18"/>
        <end position="85"/>
    </location>
</feature>
<evidence type="ECO:0000259" key="6">
    <source>
        <dbReference type="Pfam" id="PF01951"/>
    </source>
</evidence>
<reference evidence="7 8" key="1">
    <citation type="submission" date="2024-03" db="EMBL/GenBank/DDBJ databases">
        <title>Aureococcus anophagefferens CCMP1851 and Kratosvirus quantuckense: Draft genome of a second virus-susceptible host strain in the model system.</title>
        <authorList>
            <person name="Chase E."/>
            <person name="Truchon A.R."/>
            <person name="Schepens W."/>
            <person name="Wilhelm S.W."/>
        </authorList>
    </citation>
    <scope>NUCLEOTIDE SEQUENCE [LARGE SCALE GENOMIC DNA]</scope>
    <source>
        <strain evidence="7 8">CCMP1851</strain>
    </source>
</reference>
<dbReference type="InterPro" id="IPR002804">
    <property type="entry name" value="Archease"/>
</dbReference>
<evidence type="ECO:0000256" key="1">
    <source>
        <dbReference type="ARBA" id="ARBA00007963"/>
    </source>
</evidence>
<dbReference type="PANTHER" id="PTHR12682">
    <property type="entry name" value="ARCHEASE"/>
    <property type="match status" value="1"/>
</dbReference>
<dbReference type="PANTHER" id="PTHR12682:SF11">
    <property type="entry name" value="PROTEIN ARCHEASE"/>
    <property type="match status" value="1"/>
</dbReference>
<evidence type="ECO:0000256" key="3">
    <source>
        <dbReference type="ARBA" id="ARBA00022723"/>
    </source>
</evidence>
<dbReference type="EMBL" id="JBBJCI010000035">
    <property type="protein sequence ID" value="KAK7253443.1"/>
    <property type="molecule type" value="Genomic_DNA"/>
</dbReference>
<evidence type="ECO:0000313" key="7">
    <source>
        <dbReference type="EMBL" id="KAK7253443.1"/>
    </source>
</evidence>
<dbReference type="InterPro" id="IPR023572">
    <property type="entry name" value="Archease_dom"/>
</dbReference>
<dbReference type="SUPFAM" id="SSF69819">
    <property type="entry name" value="MTH1598-like"/>
    <property type="match status" value="1"/>
</dbReference>